<dbReference type="GO" id="GO:0005524">
    <property type="term" value="F:ATP binding"/>
    <property type="evidence" value="ECO:0007669"/>
    <property type="project" value="InterPro"/>
</dbReference>
<protein>
    <recommendedName>
        <fullName evidence="7">Adenylate kinase active site lid domain-containing protein</fullName>
    </recommendedName>
</protein>
<accession>A0A0G4I6Y0</accession>
<gene>
    <name evidence="6" type="ORF">Cvel_11511</name>
</gene>
<evidence type="ECO:0000256" key="3">
    <source>
        <dbReference type="ARBA" id="ARBA00022741"/>
    </source>
</evidence>
<dbReference type="FunFam" id="3.40.50.300:FF:000106">
    <property type="entry name" value="Adenylate kinase mitochondrial"/>
    <property type="match status" value="1"/>
</dbReference>
<dbReference type="PRINTS" id="PR00094">
    <property type="entry name" value="ADENYLTKNASE"/>
</dbReference>
<dbReference type="CDD" id="cd01428">
    <property type="entry name" value="ADK"/>
    <property type="match status" value="1"/>
</dbReference>
<keyword evidence="3" id="KW-0547">Nucleotide-binding</keyword>
<dbReference type="Gene3D" id="3.40.50.300">
    <property type="entry name" value="P-loop containing nucleotide triphosphate hydrolases"/>
    <property type="match status" value="1"/>
</dbReference>
<dbReference type="Pfam" id="PF00406">
    <property type="entry name" value="ADK"/>
    <property type="match status" value="1"/>
</dbReference>
<keyword evidence="2 5" id="KW-0808">Transferase</keyword>
<dbReference type="InterPro" id="IPR027417">
    <property type="entry name" value="P-loop_NTPase"/>
</dbReference>
<dbReference type="InterPro" id="IPR000850">
    <property type="entry name" value="Adenylat/UMP-CMP_kin"/>
</dbReference>
<dbReference type="GO" id="GO:0004017">
    <property type="term" value="F:AMP kinase activity"/>
    <property type="evidence" value="ECO:0007669"/>
    <property type="project" value="InterPro"/>
</dbReference>
<dbReference type="SUPFAM" id="SSF52540">
    <property type="entry name" value="P-loop containing nucleoside triphosphate hydrolases"/>
    <property type="match status" value="1"/>
</dbReference>
<evidence type="ECO:0000256" key="2">
    <source>
        <dbReference type="ARBA" id="ARBA00022679"/>
    </source>
</evidence>
<dbReference type="SUPFAM" id="SSF57774">
    <property type="entry name" value="Microbial and mitochondrial ADK, insert 'zinc finger' domain"/>
    <property type="match status" value="1"/>
</dbReference>
<dbReference type="VEuPathDB" id="CryptoDB:Cvel_11511"/>
<name>A0A0G4I6Y0_9ALVE</name>
<dbReference type="PhylomeDB" id="A0A0G4I6Y0"/>
<reference evidence="6" key="1">
    <citation type="submission" date="2014-11" db="EMBL/GenBank/DDBJ databases">
        <authorList>
            <person name="Otto D Thomas"/>
            <person name="Naeem Raeece"/>
        </authorList>
    </citation>
    <scope>NUCLEOTIDE SEQUENCE</scope>
</reference>
<comment type="similarity">
    <text evidence="1 5">Belongs to the adenylate kinase family.</text>
</comment>
<evidence type="ECO:0000313" key="6">
    <source>
        <dbReference type="EMBL" id="CEM52787.1"/>
    </source>
</evidence>
<dbReference type="InterPro" id="IPR006259">
    <property type="entry name" value="Adenyl_kin_sub"/>
</dbReference>
<proteinExistence type="inferred from homology"/>
<dbReference type="PANTHER" id="PTHR23359">
    <property type="entry name" value="NUCLEOTIDE KINASE"/>
    <property type="match status" value="1"/>
</dbReference>
<dbReference type="PROSITE" id="PS00113">
    <property type="entry name" value="ADENYLATE_KINASE"/>
    <property type="match status" value="1"/>
</dbReference>
<keyword evidence="4 5" id="KW-0418">Kinase</keyword>
<dbReference type="InterPro" id="IPR033690">
    <property type="entry name" value="Adenylat_kinase_CS"/>
</dbReference>
<dbReference type="NCBIfam" id="TIGR01351">
    <property type="entry name" value="adk"/>
    <property type="match status" value="1"/>
</dbReference>
<evidence type="ECO:0000256" key="4">
    <source>
        <dbReference type="ARBA" id="ARBA00022777"/>
    </source>
</evidence>
<sequence length="244" mass="26400">MGDCGSKTVAKQVEEGTAKATAAAEGAVAEVTGQKAKEPLKIIIAGAPASGKGTQCEVIVEKCGVTHISTGDLLRDNVKRETELGLQAKEKMENGALVPDELIIELVKTRLAETDCVSHGWLLDGFPRTAAQADALEAAGIRPDKFVILNVPDDVLVERVVGRRTDPETGKIYHMKFNPPPEDVPVERLTQRADDNEETVMKRVAAYHEHVAAILGKYGPLVHHVDGNRDKGEVSADILEYLHR</sequence>
<dbReference type="HAMAP" id="MF_00235">
    <property type="entry name" value="Adenylate_kinase_Adk"/>
    <property type="match status" value="1"/>
</dbReference>
<evidence type="ECO:0000256" key="5">
    <source>
        <dbReference type="RuleBase" id="RU003330"/>
    </source>
</evidence>
<evidence type="ECO:0008006" key="7">
    <source>
        <dbReference type="Google" id="ProtNLM"/>
    </source>
</evidence>
<dbReference type="EMBL" id="CDMZ01005373">
    <property type="protein sequence ID" value="CEM52787.1"/>
    <property type="molecule type" value="Genomic_DNA"/>
</dbReference>
<evidence type="ECO:0000256" key="1">
    <source>
        <dbReference type="ARBA" id="ARBA00007220"/>
    </source>
</evidence>
<dbReference type="InterPro" id="IPR036193">
    <property type="entry name" value="ADK_active_lid_dom_sf"/>
</dbReference>
<organism evidence="6">
    <name type="scientific">Chromera velia CCMP2878</name>
    <dbReference type="NCBI Taxonomy" id="1169474"/>
    <lineage>
        <taxon>Eukaryota</taxon>
        <taxon>Sar</taxon>
        <taxon>Alveolata</taxon>
        <taxon>Colpodellida</taxon>
        <taxon>Chromeraceae</taxon>
        <taxon>Chromera</taxon>
    </lineage>
</organism>
<dbReference type="AlphaFoldDB" id="A0A0G4I6Y0"/>